<evidence type="ECO:0000313" key="2">
    <source>
        <dbReference type="EMBL" id="NKI90383.1"/>
    </source>
</evidence>
<feature type="region of interest" description="Disordered" evidence="1">
    <location>
        <begin position="33"/>
        <end position="65"/>
    </location>
</feature>
<reference evidence="2 3" key="1">
    <citation type="submission" date="2020-03" db="EMBL/GenBank/DDBJ databases">
        <title>Genomic Encyclopedia of Type Strains, Phase IV (KMG-V): Genome sequencing to study the core and pangenomes of soil and plant-associated prokaryotes.</title>
        <authorList>
            <person name="Whitman W."/>
        </authorList>
    </citation>
    <scope>NUCLEOTIDE SEQUENCE [LARGE SCALE GENOMIC DNA]</scope>
    <source>
        <strain evidence="2 3">1B</strain>
    </source>
</reference>
<name>A0ABX1HNC3_9BACT</name>
<evidence type="ECO:0000256" key="1">
    <source>
        <dbReference type="SAM" id="MobiDB-lite"/>
    </source>
</evidence>
<gene>
    <name evidence="2" type="ORF">HBN54_002987</name>
</gene>
<dbReference type="EMBL" id="JAAVTK010000009">
    <property type="protein sequence ID" value="NKI90383.1"/>
    <property type="molecule type" value="Genomic_DNA"/>
</dbReference>
<keyword evidence="3" id="KW-1185">Reference proteome</keyword>
<comment type="caution">
    <text evidence="2">The sequence shown here is derived from an EMBL/GenBank/DDBJ whole genome shotgun (WGS) entry which is preliminary data.</text>
</comment>
<evidence type="ECO:0008006" key="4">
    <source>
        <dbReference type="Google" id="ProtNLM"/>
    </source>
</evidence>
<accession>A0ABX1HNC3</accession>
<proteinExistence type="predicted"/>
<organism evidence="2 3">
    <name type="scientific">Hymenobacter artigasi</name>
    <dbReference type="NCBI Taxonomy" id="2719616"/>
    <lineage>
        <taxon>Bacteria</taxon>
        <taxon>Pseudomonadati</taxon>
        <taxon>Bacteroidota</taxon>
        <taxon>Cytophagia</taxon>
        <taxon>Cytophagales</taxon>
        <taxon>Hymenobacteraceae</taxon>
        <taxon>Hymenobacter</taxon>
    </lineage>
</organism>
<dbReference type="RefSeq" id="WP_168673991.1">
    <property type="nucleotide sequence ID" value="NZ_JAAVTK010000009.1"/>
</dbReference>
<dbReference type="Proteomes" id="UP000717634">
    <property type="component" value="Unassembled WGS sequence"/>
</dbReference>
<protein>
    <recommendedName>
        <fullName evidence="4">Lipoprotein</fullName>
    </recommendedName>
</protein>
<sequence>MWSFTDFRMRGGVVFMLALGLMGCDRTKHEATETLRKPSETASPSATAVADGLATGAQRETAQTSLSPALRARGLRLGKSFVAGDDSVRAGRPQLSLYVIFERAFRDTVRVRLLDNNGVEYGRSRVLLQGKTHEAQPFPVRFNPHLHFELGTQVVVE</sequence>
<evidence type="ECO:0000313" key="3">
    <source>
        <dbReference type="Proteomes" id="UP000717634"/>
    </source>
</evidence>